<dbReference type="EMBL" id="JAABNT010000012">
    <property type="protein sequence ID" value="NEK24159.1"/>
    <property type="molecule type" value="Genomic_DNA"/>
</dbReference>
<gene>
    <name evidence="1" type="ORF">GV827_17360</name>
</gene>
<evidence type="ECO:0000313" key="1">
    <source>
        <dbReference type="EMBL" id="NEK24159.1"/>
    </source>
</evidence>
<dbReference type="NCBIfam" id="TIGR03054">
    <property type="entry name" value="photo_alph_chp1"/>
    <property type="match status" value="1"/>
</dbReference>
<name>A0A6P0CD84_9RHOB</name>
<accession>A0A6P0CD84</accession>
<reference evidence="1 2" key="1">
    <citation type="submission" date="2020-01" db="EMBL/GenBank/DDBJ databases">
        <title>Sulfitobacter sediminilitoris sp. nov., isolated from a tidal flat.</title>
        <authorList>
            <person name="Park S."/>
            <person name="Yoon J.-H."/>
        </authorList>
    </citation>
    <scope>NUCLEOTIDE SEQUENCE [LARGE SCALE GENOMIC DNA]</scope>
    <source>
        <strain evidence="1 2">JBTF-M27</strain>
    </source>
</reference>
<proteinExistence type="predicted"/>
<dbReference type="AlphaFoldDB" id="A0A6P0CD84"/>
<evidence type="ECO:0000313" key="2">
    <source>
        <dbReference type="Proteomes" id="UP000468591"/>
    </source>
</evidence>
<dbReference type="InterPro" id="IPR017495">
    <property type="entry name" value="PuhC"/>
</dbReference>
<dbReference type="Proteomes" id="UP000468591">
    <property type="component" value="Unassembled WGS sequence"/>
</dbReference>
<dbReference type="RefSeq" id="WP_164355079.1">
    <property type="nucleotide sequence ID" value="NZ_JAABNT010000012.1"/>
</dbReference>
<keyword evidence="2" id="KW-1185">Reference proteome</keyword>
<sequence>MAHQTSSLANQMKMRDREMVPRVLVLAMFGLMAASLAIVAFARLTDQPMRGVPQASAIVQETAITLEGTRNDGVRVLDATGAEIAMSQENRAGFIDVIWVAVKRTRKLEGVTANTPLRLVRRANGHTAIIDPATDWSIELIGYGADNVAAFARLLD</sequence>
<protein>
    <submittedName>
        <fullName evidence="1">Photosynthetic complex assembly protein</fullName>
    </submittedName>
</protein>
<comment type="caution">
    <text evidence="1">The sequence shown here is derived from an EMBL/GenBank/DDBJ whole genome shotgun (WGS) entry which is preliminary data.</text>
</comment>
<organism evidence="1 2">
    <name type="scientific">Sulfitobacter sediminilitoris</name>
    <dbReference type="NCBI Taxonomy" id="2698830"/>
    <lineage>
        <taxon>Bacteria</taxon>
        <taxon>Pseudomonadati</taxon>
        <taxon>Pseudomonadota</taxon>
        <taxon>Alphaproteobacteria</taxon>
        <taxon>Rhodobacterales</taxon>
        <taxon>Roseobacteraceae</taxon>
        <taxon>Sulfitobacter</taxon>
    </lineage>
</organism>